<name>T0J8W6_9SPHN</name>
<evidence type="ECO:0000313" key="6">
    <source>
        <dbReference type="Proteomes" id="UP000015531"/>
    </source>
</evidence>
<proteinExistence type="predicted"/>
<keyword evidence="2" id="KW-0238">DNA-binding</keyword>
<dbReference type="InterPro" id="IPR009057">
    <property type="entry name" value="Homeodomain-like_sf"/>
</dbReference>
<dbReference type="SUPFAM" id="SSF46689">
    <property type="entry name" value="Homeodomain-like"/>
    <property type="match status" value="1"/>
</dbReference>
<organism evidence="5 6">
    <name type="scientific">Sphingobium lactosutens DS20</name>
    <dbReference type="NCBI Taxonomy" id="1331060"/>
    <lineage>
        <taxon>Bacteria</taxon>
        <taxon>Pseudomonadati</taxon>
        <taxon>Pseudomonadota</taxon>
        <taxon>Alphaproteobacteria</taxon>
        <taxon>Sphingomonadales</taxon>
        <taxon>Sphingomonadaceae</taxon>
        <taxon>Sphingobium</taxon>
    </lineage>
</organism>
<dbReference type="InterPro" id="IPR035418">
    <property type="entry name" value="AraC-bd_2"/>
</dbReference>
<keyword evidence="6" id="KW-1185">Reference proteome</keyword>
<dbReference type="GO" id="GO:0003700">
    <property type="term" value="F:DNA-binding transcription factor activity"/>
    <property type="evidence" value="ECO:0007669"/>
    <property type="project" value="InterPro"/>
</dbReference>
<dbReference type="InterPro" id="IPR018060">
    <property type="entry name" value="HTH_AraC"/>
</dbReference>
<dbReference type="AlphaFoldDB" id="T0J8W6"/>
<reference evidence="5 6" key="1">
    <citation type="journal article" date="2013" name="Genome Announc.">
        <title>Draft Genome Sequence of Sphingobium lactosutens Strain DS20T, Isolated from a Hexachlorocyclohexane Dumpsite.</title>
        <authorList>
            <person name="Kumar R."/>
            <person name="Dwivedi V."/>
            <person name="Negi V."/>
            <person name="Khurana J.P."/>
            <person name="Lal R."/>
        </authorList>
    </citation>
    <scope>NUCLEOTIDE SEQUENCE [LARGE SCALE GENOMIC DNA]</scope>
    <source>
        <strain evidence="5 6">DS20</strain>
    </source>
</reference>
<gene>
    <name evidence="5" type="ORF">RLDS_02725</name>
</gene>
<evidence type="ECO:0000313" key="5">
    <source>
        <dbReference type="EMBL" id="EQB18339.1"/>
    </source>
</evidence>
<evidence type="ECO:0000259" key="4">
    <source>
        <dbReference type="PROSITE" id="PS01124"/>
    </source>
</evidence>
<sequence>MQQPSGDSLPTFRISTDSMTGPDALTAFGQSVQDVFSLTCLGDPECYRLDVAAWHLGTIMVGWFRSSALAFDRDAALAAASGLDHLLVQLYVGGGFTGSAADRSVTVRAGDIVIFDLIHGLRTRASDFSNISVLVPRAFFAPTLQDISRLHGLVLPADNPLAAMLGSYMTSLVDRLPSLGVADGQLAARSTVALVTTMLAGQAPGLPPVMGITPSPFQRVSREIDRRLGDARLDPASLACDLAMSRATLYRTFQPVGGIADHIRRRRLAVAAIALSDPGNRRRKVGEIALDCGFATESAFGRAFKKAFGISPGKARQRSLDFWYAPDARDHGDASLDFARWMRMLHS</sequence>
<evidence type="ECO:0000256" key="1">
    <source>
        <dbReference type="ARBA" id="ARBA00023015"/>
    </source>
</evidence>
<dbReference type="Pfam" id="PF12833">
    <property type="entry name" value="HTH_18"/>
    <property type="match status" value="1"/>
</dbReference>
<dbReference type="InterPro" id="IPR018062">
    <property type="entry name" value="HTH_AraC-typ_CS"/>
</dbReference>
<dbReference type="EMBL" id="ATDP01000055">
    <property type="protein sequence ID" value="EQB18339.1"/>
    <property type="molecule type" value="Genomic_DNA"/>
</dbReference>
<dbReference type="PANTHER" id="PTHR46796">
    <property type="entry name" value="HTH-TYPE TRANSCRIPTIONAL ACTIVATOR RHAS-RELATED"/>
    <property type="match status" value="1"/>
</dbReference>
<dbReference type="GO" id="GO:0043565">
    <property type="term" value="F:sequence-specific DNA binding"/>
    <property type="evidence" value="ECO:0007669"/>
    <property type="project" value="InterPro"/>
</dbReference>
<dbReference type="InterPro" id="IPR050204">
    <property type="entry name" value="AraC_XylS_family_regulators"/>
</dbReference>
<dbReference type="Gene3D" id="1.10.10.60">
    <property type="entry name" value="Homeodomain-like"/>
    <property type="match status" value="1"/>
</dbReference>
<accession>T0J8W6</accession>
<dbReference type="eggNOG" id="COG2207">
    <property type="taxonomic scope" value="Bacteria"/>
</dbReference>
<evidence type="ECO:0000256" key="3">
    <source>
        <dbReference type="ARBA" id="ARBA00023163"/>
    </source>
</evidence>
<protein>
    <recommendedName>
        <fullName evidence="4">HTH araC/xylS-type domain-containing protein</fullName>
    </recommendedName>
</protein>
<evidence type="ECO:0000256" key="2">
    <source>
        <dbReference type="ARBA" id="ARBA00023125"/>
    </source>
</evidence>
<dbReference type="PRINTS" id="PR00032">
    <property type="entry name" value="HTHARAC"/>
</dbReference>
<comment type="caution">
    <text evidence="5">The sequence shown here is derived from an EMBL/GenBank/DDBJ whole genome shotgun (WGS) entry which is preliminary data.</text>
</comment>
<dbReference type="SMART" id="SM00342">
    <property type="entry name" value="HTH_ARAC"/>
    <property type="match status" value="1"/>
</dbReference>
<dbReference type="PATRIC" id="fig|1331060.3.peg.499"/>
<dbReference type="PROSITE" id="PS01124">
    <property type="entry name" value="HTH_ARAC_FAMILY_2"/>
    <property type="match status" value="1"/>
</dbReference>
<keyword evidence="3" id="KW-0804">Transcription</keyword>
<dbReference type="PANTHER" id="PTHR46796:SF6">
    <property type="entry name" value="ARAC SUBFAMILY"/>
    <property type="match status" value="1"/>
</dbReference>
<dbReference type="RefSeq" id="WP_021224515.1">
    <property type="nucleotide sequence ID" value="NZ_ATDP01000055.1"/>
</dbReference>
<dbReference type="Proteomes" id="UP000015531">
    <property type="component" value="Unassembled WGS sequence"/>
</dbReference>
<dbReference type="Pfam" id="PF14525">
    <property type="entry name" value="AraC_binding_2"/>
    <property type="match status" value="1"/>
</dbReference>
<keyword evidence="1" id="KW-0805">Transcription regulation</keyword>
<dbReference type="PROSITE" id="PS00041">
    <property type="entry name" value="HTH_ARAC_FAMILY_1"/>
    <property type="match status" value="1"/>
</dbReference>
<feature type="domain" description="HTH araC/xylS-type" evidence="4">
    <location>
        <begin position="218"/>
        <end position="318"/>
    </location>
</feature>
<dbReference type="InterPro" id="IPR020449">
    <property type="entry name" value="Tscrpt_reg_AraC-type_HTH"/>
</dbReference>